<evidence type="ECO:0000313" key="2">
    <source>
        <dbReference type="EMBL" id="THV17653.1"/>
    </source>
</evidence>
<organism evidence="2 3">
    <name type="scientific">Nocardioides caeni</name>
    <dbReference type="NCBI Taxonomy" id="574700"/>
    <lineage>
        <taxon>Bacteria</taxon>
        <taxon>Bacillati</taxon>
        <taxon>Actinomycetota</taxon>
        <taxon>Actinomycetes</taxon>
        <taxon>Propionibacteriales</taxon>
        <taxon>Nocardioidaceae</taxon>
        <taxon>Nocardioides</taxon>
    </lineage>
</organism>
<keyword evidence="3" id="KW-1185">Reference proteome</keyword>
<sequence length="304" mass="30526">MAAVRRVALVTDSTALLRPEVEALADVVVVPLQVVIDDEVFDEGAPEATPDQVAAALKGKRAVSTSRPAPAVFAELYERLAADGVTEILSVHLSAEMSGTYESALVASRDAGVPVTCVDTRQVGVAGGYAVESALAVLAQGGDTAAAAEAARARAAASTSLFYVDTLEYLRRGGRVGAAAAVFGGALAVKPLLGIVDGVVAPQAKVRTAAKAIARLEALAMEASGDGAVEVCVAHLTAPDRAAAMAERLTEAFGERLAGSAVVAAEEPAVRCVELGGVLGAHVGPGMLAICVAPLSAPTVPTAP</sequence>
<dbReference type="InterPro" id="IPR003797">
    <property type="entry name" value="DegV"/>
</dbReference>
<gene>
    <name evidence="2" type="ORF">E9934_04000</name>
</gene>
<dbReference type="SUPFAM" id="SSF82549">
    <property type="entry name" value="DAK1/DegV-like"/>
    <property type="match status" value="1"/>
</dbReference>
<evidence type="ECO:0000256" key="1">
    <source>
        <dbReference type="ARBA" id="ARBA00023121"/>
    </source>
</evidence>
<dbReference type="OrthoDB" id="9760324at2"/>
<evidence type="ECO:0000313" key="3">
    <source>
        <dbReference type="Proteomes" id="UP000307087"/>
    </source>
</evidence>
<dbReference type="GO" id="GO:0008289">
    <property type="term" value="F:lipid binding"/>
    <property type="evidence" value="ECO:0007669"/>
    <property type="project" value="UniProtKB-KW"/>
</dbReference>
<dbReference type="RefSeq" id="WP_136561589.1">
    <property type="nucleotide sequence ID" value="NZ_BAABLS010000001.1"/>
</dbReference>
<dbReference type="PROSITE" id="PS51482">
    <property type="entry name" value="DEGV"/>
    <property type="match status" value="1"/>
</dbReference>
<comment type="caution">
    <text evidence="2">The sequence shown here is derived from an EMBL/GenBank/DDBJ whole genome shotgun (WGS) entry which is preliminary data.</text>
</comment>
<dbReference type="PANTHER" id="PTHR33434:SF2">
    <property type="entry name" value="FATTY ACID-BINDING PROTEIN TM_1468"/>
    <property type="match status" value="1"/>
</dbReference>
<keyword evidence="1" id="KW-0446">Lipid-binding</keyword>
<dbReference type="InterPro" id="IPR043168">
    <property type="entry name" value="DegV_C"/>
</dbReference>
<dbReference type="Gene3D" id="3.40.50.10170">
    <property type="match status" value="1"/>
</dbReference>
<proteinExistence type="predicted"/>
<accession>A0A4S8NKR6</accession>
<dbReference type="Gene3D" id="3.30.1180.10">
    <property type="match status" value="1"/>
</dbReference>
<name>A0A4S8NKR6_9ACTN</name>
<protein>
    <submittedName>
        <fullName evidence="2">DegV family protein</fullName>
    </submittedName>
</protein>
<dbReference type="AlphaFoldDB" id="A0A4S8NKR6"/>
<dbReference type="Pfam" id="PF02645">
    <property type="entry name" value="DegV"/>
    <property type="match status" value="1"/>
</dbReference>
<reference evidence="2 3" key="1">
    <citation type="journal article" date="2009" name="Int. J. Syst. Evol. Microbiol.">
        <title>Nocardioides caeni sp. nov., isolated from wastewater.</title>
        <authorList>
            <person name="Yoon J.H."/>
            <person name="Kang S.J."/>
            <person name="Park S."/>
            <person name="Kim W."/>
            <person name="Oh T.K."/>
        </authorList>
    </citation>
    <scope>NUCLEOTIDE SEQUENCE [LARGE SCALE GENOMIC DNA]</scope>
    <source>
        <strain evidence="2 3">DSM 23134</strain>
    </source>
</reference>
<dbReference type="InterPro" id="IPR050270">
    <property type="entry name" value="DegV_domain_contain"/>
</dbReference>
<dbReference type="Proteomes" id="UP000307087">
    <property type="component" value="Unassembled WGS sequence"/>
</dbReference>
<dbReference type="NCBIfam" id="TIGR00762">
    <property type="entry name" value="DegV"/>
    <property type="match status" value="1"/>
</dbReference>
<dbReference type="PANTHER" id="PTHR33434">
    <property type="entry name" value="DEGV DOMAIN-CONTAINING PROTEIN DR_1986-RELATED"/>
    <property type="match status" value="1"/>
</dbReference>
<dbReference type="EMBL" id="STGW01000002">
    <property type="protein sequence ID" value="THV17653.1"/>
    <property type="molecule type" value="Genomic_DNA"/>
</dbReference>